<dbReference type="Proteomes" id="UP000320314">
    <property type="component" value="Unassembled WGS sequence"/>
</dbReference>
<comment type="caution">
    <text evidence="4">The sequence shown here is derived from an EMBL/GenBank/DDBJ whole genome shotgun (WGS) entry which is preliminary data.</text>
</comment>
<organism evidence="4 5">
    <name type="scientific">Pararhizobium mangrovi</name>
    <dbReference type="NCBI Taxonomy" id="2590452"/>
    <lineage>
        <taxon>Bacteria</taxon>
        <taxon>Pseudomonadati</taxon>
        <taxon>Pseudomonadota</taxon>
        <taxon>Alphaproteobacteria</taxon>
        <taxon>Hyphomicrobiales</taxon>
        <taxon>Rhizobiaceae</taxon>
        <taxon>Rhizobium/Agrobacterium group</taxon>
        <taxon>Pararhizobium</taxon>
    </lineage>
</organism>
<feature type="transmembrane region" description="Helical" evidence="2">
    <location>
        <begin position="105"/>
        <end position="128"/>
    </location>
</feature>
<evidence type="ECO:0000313" key="4">
    <source>
        <dbReference type="EMBL" id="TPW27915.1"/>
    </source>
</evidence>
<evidence type="ECO:0000256" key="1">
    <source>
        <dbReference type="SAM" id="MobiDB-lite"/>
    </source>
</evidence>
<feature type="region of interest" description="Disordered" evidence="1">
    <location>
        <begin position="34"/>
        <end position="58"/>
    </location>
</feature>
<dbReference type="GO" id="GO:0090313">
    <property type="term" value="P:regulation of protein targeting to membrane"/>
    <property type="evidence" value="ECO:0007669"/>
    <property type="project" value="TreeGrafter"/>
</dbReference>
<reference evidence="4 5" key="1">
    <citation type="submission" date="2019-06" db="EMBL/GenBank/DDBJ databases">
        <authorList>
            <person name="Li M."/>
        </authorList>
    </citation>
    <scope>NUCLEOTIDE SEQUENCE [LARGE SCALE GENOMIC DNA]</scope>
    <source>
        <strain evidence="4 5">BGMRC6574</strain>
    </source>
</reference>
<accession>A0A506U4G9</accession>
<dbReference type="PANTHER" id="PTHR30441">
    <property type="entry name" value="DUF748 DOMAIN-CONTAINING PROTEIN"/>
    <property type="match status" value="1"/>
</dbReference>
<dbReference type="Pfam" id="PF05170">
    <property type="entry name" value="AsmA"/>
    <property type="match status" value="1"/>
</dbReference>
<feature type="domain" description="AsmA" evidence="3">
    <location>
        <begin position="462"/>
        <end position="640"/>
    </location>
</feature>
<proteinExistence type="predicted"/>
<sequence>MANSLLASMRSALGSQSGCPSIIAFLLARTDAVRSRPSRPRSTTTADGGKRPPGKFNLRGRFRDRTIAKVGPRLYCLDRRTENPKREMLFVHRAVRNRGRRRLRWALSIVAFTVVAFALIAVAVPLAVSTDLVRQRLKHDIGAWAGQRVTLGNNPKLTFWPIPTITFDNVALYPRRPHAKPIAVASSVEGEFSVLSALTGKPHFTRLLFRSPIFTVERGATGLVNWRSDFGRIAEAARIARARANGNKKAGSVPDYSLGTIAISGGTIRYIDHRDDDIETITDLSGTIDWPETLGNASMDLRGMFRGKKVHLAASSSQPLLLIGGANARLKASFDASPIGLAFNGTTTLAERPFFDGRMTLDTPSVEKILQWFGADIKPGAAIGRLNVDAHVTTQSDRVNFDDLTLKVGGNRGIGVLDVNLPKPRFPVIAGTIAFNSLDIVSFLRAFSPLPKPGQNIATTVDTRFLRQLGLDLRLSAQSAKLGPMMLDDVAATARISEGRASFEIGDASAYGGSLNGEVRISEKGLDGGGMVRAAADNVDLGAMYDAMKLSGPLPRGRGSLRLELQSDHPLWATGISDITGQMKLSVGNGTIPKLDLAAFRALAAKERFFDLSKISGDALDFASAKLDCRFSDGMAEINDATITTNDTVIRLNGVVPYARGSLAMTGSLEPKPAPKKGAAKPDDTDDGLRFFVGGSWPSPVISPVVTR</sequence>
<keyword evidence="2" id="KW-0472">Membrane</keyword>
<keyword evidence="2" id="KW-0812">Transmembrane</keyword>
<dbReference type="GO" id="GO:0005886">
    <property type="term" value="C:plasma membrane"/>
    <property type="evidence" value="ECO:0007669"/>
    <property type="project" value="TreeGrafter"/>
</dbReference>
<feature type="region of interest" description="Disordered" evidence="1">
    <location>
        <begin position="667"/>
        <end position="687"/>
    </location>
</feature>
<dbReference type="EMBL" id="VHLH01000018">
    <property type="protein sequence ID" value="TPW27915.1"/>
    <property type="molecule type" value="Genomic_DNA"/>
</dbReference>
<protein>
    <submittedName>
        <fullName evidence="4">AsmA family protein</fullName>
    </submittedName>
</protein>
<dbReference type="InterPro" id="IPR052894">
    <property type="entry name" value="AsmA-related"/>
</dbReference>
<dbReference type="AlphaFoldDB" id="A0A506U4G9"/>
<name>A0A506U4G9_9HYPH</name>
<evidence type="ECO:0000313" key="5">
    <source>
        <dbReference type="Proteomes" id="UP000320314"/>
    </source>
</evidence>
<dbReference type="InterPro" id="IPR007844">
    <property type="entry name" value="AsmA"/>
</dbReference>
<evidence type="ECO:0000256" key="2">
    <source>
        <dbReference type="SAM" id="Phobius"/>
    </source>
</evidence>
<evidence type="ECO:0000259" key="3">
    <source>
        <dbReference type="Pfam" id="PF05170"/>
    </source>
</evidence>
<keyword evidence="5" id="KW-1185">Reference proteome</keyword>
<dbReference type="PANTHER" id="PTHR30441:SF4">
    <property type="entry name" value="PROTEIN ASMA"/>
    <property type="match status" value="1"/>
</dbReference>
<gene>
    <name evidence="4" type="ORF">FJU11_10240</name>
</gene>
<dbReference type="OrthoDB" id="225437at2"/>
<keyword evidence="2" id="KW-1133">Transmembrane helix</keyword>